<gene>
    <name evidence="2" type="ORF">CEURO_LOCUS148</name>
</gene>
<feature type="transmembrane region" description="Helical" evidence="1">
    <location>
        <begin position="20"/>
        <end position="40"/>
    </location>
</feature>
<organism evidence="2 3">
    <name type="scientific">Cuscuta europaea</name>
    <name type="common">European dodder</name>
    <dbReference type="NCBI Taxonomy" id="41803"/>
    <lineage>
        <taxon>Eukaryota</taxon>
        <taxon>Viridiplantae</taxon>
        <taxon>Streptophyta</taxon>
        <taxon>Embryophyta</taxon>
        <taxon>Tracheophyta</taxon>
        <taxon>Spermatophyta</taxon>
        <taxon>Magnoliopsida</taxon>
        <taxon>eudicotyledons</taxon>
        <taxon>Gunneridae</taxon>
        <taxon>Pentapetalae</taxon>
        <taxon>asterids</taxon>
        <taxon>lamiids</taxon>
        <taxon>Solanales</taxon>
        <taxon>Convolvulaceae</taxon>
        <taxon>Cuscuteae</taxon>
        <taxon>Cuscuta</taxon>
        <taxon>Cuscuta subgen. Cuscuta</taxon>
    </lineage>
</organism>
<proteinExistence type="predicted"/>
<keyword evidence="1" id="KW-0472">Membrane</keyword>
<name>A0A9P0VMW4_CUSEU</name>
<keyword evidence="1" id="KW-1133">Transmembrane helix</keyword>
<evidence type="ECO:0000313" key="2">
    <source>
        <dbReference type="EMBL" id="CAH9050955.1"/>
    </source>
</evidence>
<dbReference type="AlphaFoldDB" id="A0A9P0VMW4"/>
<keyword evidence="3" id="KW-1185">Reference proteome</keyword>
<comment type="caution">
    <text evidence="2">The sequence shown here is derived from an EMBL/GenBank/DDBJ whole genome shotgun (WGS) entry which is preliminary data.</text>
</comment>
<sequence>MNGFMTGVRPVRRKIPSREVFIFIPLLVCETLLGILPRYSRLLKESRSGRKSRRSRRSFRRKIPKVAGVQTKRIKLASVISRLKLEFTSYTRCSGDRWREDVIRASSGSISK</sequence>
<keyword evidence="1" id="KW-0812">Transmembrane</keyword>
<dbReference type="Proteomes" id="UP001152484">
    <property type="component" value="Unassembled WGS sequence"/>
</dbReference>
<evidence type="ECO:0000313" key="3">
    <source>
        <dbReference type="Proteomes" id="UP001152484"/>
    </source>
</evidence>
<accession>A0A9P0VMW4</accession>
<dbReference type="EMBL" id="CAMAPE010000001">
    <property type="protein sequence ID" value="CAH9050955.1"/>
    <property type="molecule type" value="Genomic_DNA"/>
</dbReference>
<evidence type="ECO:0000256" key="1">
    <source>
        <dbReference type="SAM" id="Phobius"/>
    </source>
</evidence>
<protein>
    <submittedName>
        <fullName evidence="2">Uncharacterized protein</fullName>
    </submittedName>
</protein>
<reference evidence="2" key="1">
    <citation type="submission" date="2022-07" db="EMBL/GenBank/DDBJ databases">
        <authorList>
            <person name="Macas J."/>
            <person name="Novak P."/>
            <person name="Neumann P."/>
        </authorList>
    </citation>
    <scope>NUCLEOTIDE SEQUENCE</scope>
</reference>